<sequence length="295" mass="32242">MFTEEEVECILKAGKIVKEVRGRAASIVREGTRVLEICERVEEEIRRLGGEPAFPCNVGIDNIGAHYTSPPGDETIIRGGALVKVDLGAHVDGFVADSAVTVSLGSDYEEMIGVAEEALERALETVRVGGRISDVGTVVERTIKSHGFKPISNLTGHQISRYTIHAGVSVPNVATRDSGKFEAWSLYAIEPFVTLPDAAGEVVNGLPGNILHVVKLKGPKDQPARSYFEDLIKSYKTLPFARRWVSNLSGYNLTERLISEHFLYEYPVLVERSGKAVAQAEHTLLTTDKEVIVIT</sequence>
<keyword evidence="7" id="KW-0378">Hydrolase</keyword>
<dbReference type="EMBL" id="QNVH01000048">
    <property type="protein sequence ID" value="TDA38051.1"/>
    <property type="molecule type" value="Genomic_DNA"/>
</dbReference>
<dbReference type="GO" id="GO:0070006">
    <property type="term" value="F:metalloaminopeptidase activity"/>
    <property type="evidence" value="ECO:0007669"/>
    <property type="project" value="InterPro"/>
</dbReference>
<dbReference type="NCBIfam" id="TIGR00501">
    <property type="entry name" value="met_pdase_II"/>
    <property type="match status" value="1"/>
</dbReference>
<dbReference type="EC" id="3.4.11.18" evidence="8"/>
<comment type="catalytic activity">
    <reaction evidence="1 8">
        <text>Release of N-terminal amino acids, preferentially methionine, from peptides and arylamides.</text>
        <dbReference type="EC" id="3.4.11.18"/>
    </reaction>
</comment>
<dbReference type="InterPro" id="IPR036388">
    <property type="entry name" value="WH-like_DNA-bd_sf"/>
</dbReference>
<dbReference type="Gene3D" id="1.10.10.10">
    <property type="entry name" value="Winged helix-like DNA-binding domain superfamily/Winged helix DNA-binding domain"/>
    <property type="match status" value="1"/>
</dbReference>
<evidence type="ECO:0000256" key="6">
    <source>
        <dbReference type="ARBA" id="ARBA00022723"/>
    </source>
</evidence>
<reference evidence="10 11" key="1">
    <citation type="journal article" date="2019" name="Nat. Microbiol.">
        <title>Expanding anaerobic alkane metabolism in the domain of Archaea.</title>
        <authorList>
            <person name="Wang Y."/>
            <person name="Wegener G."/>
            <person name="Hou J."/>
            <person name="Wang F."/>
            <person name="Xiao X."/>
        </authorList>
    </citation>
    <scope>NUCLEOTIDE SEQUENCE [LARGE SCALE GENOMIC DNA]</scope>
    <source>
        <strain evidence="10">WYZ-LMO10</strain>
    </source>
</reference>
<dbReference type="PRINTS" id="PR00599">
    <property type="entry name" value="MAPEPTIDASE"/>
</dbReference>
<evidence type="ECO:0000313" key="11">
    <source>
        <dbReference type="Proteomes" id="UP000315399"/>
    </source>
</evidence>
<proteinExistence type="inferred from homology"/>
<dbReference type="GO" id="GO:0004239">
    <property type="term" value="F:initiator methionyl aminopeptidase activity"/>
    <property type="evidence" value="ECO:0007669"/>
    <property type="project" value="UniProtKB-EC"/>
</dbReference>
<evidence type="ECO:0000256" key="4">
    <source>
        <dbReference type="ARBA" id="ARBA00022438"/>
    </source>
</evidence>
<evidence type="ECO:0000259" key="9">
    <source>
        <dbReference type="Pfam" id="PF00557"/>
    </source>
</evidence>
<organism evidence="10 11">
    <name type="scientific">Thermoproteota archaeon</name>
    <dbReference type="NCBI Taxonomy" id="2056631"/>
    <lineage>
        <taxon>Archaea</taxon>
        <taxon>Thermoproteota</taxon>
    </lineage>
</organism>
<dbReference type="Gene3D" id="3.90.230.10">
    <property type="entry name" value="Creatinase/methionine aminopeptidase superfamily"/>
    <property type="match status" value="1"/>
</dbReference>
<dbReference type="GO" id="GO:0046872">
    <property type="term" value="F:metal ion binding"/>
    <property type="evidence" value="ECO:0007669"/>
    <property type="project" value="UniProtKB-KW"/>
</dbReference>
<dbReference type="InterPro" id="IPR036390">
    <property type="entry name" value="WH_DNA-bd_sf"/>
</dbReference>
<dbReference type="InterPro" id="IPR050247">
    <property type="entry name" value="Met_Aminopeptidase_Type2"/>
</dbReference>
<comment type="cofactor">
    <cofactor evidence="3">
        <name>Fe(2+)</name>
        <dbReference type="ChEBI" id="CHEBI:29033"/>
    </cofactor>
</comment>
<dbReference type="Pfam" id="PF00557">
    <property type="entry name" value="Peptidase_M24"/>
    <property type="match status" value="1"/>
</dbReference>
<dbReference type="InterPro" id="IPR000994">
    <property type="entry name" value="Pept_M24"/>
</dbReference>
<comment type="similarity">
    <text evidence="8">Belongs to the peptidase M24A family.</text>
</comment>
<dbReference type="InterPro" id="IPR002468">
    <property type="entry name" value="Pept_M24A_MAP2"/>
</dbReference>
<dbReference type="GO" id="GO:0005737">
    <property type="term" value="C:cytoplasm"/>
    <property type="evidence" value="ECO:0007669"/>
    <property type="project" value="TreeGrafter"/>
</dbReference>
<dbReference type="SUPFAM" id="SSF55920">
    <property type="entry name" value="Creatinase/aminopeptidase"/>
    <property type="match status" value="1"/>
</dbReference>
<dbReference type="GO" id="GO:0006508">
    <property type="term" value="P:proteolysis"/>
    <property type="evidence" value="ECO:0007669"/>
    <property type="project" value="UniProtKB-KW"/>
</dbReference>
<gene>
    <name evidence="10" type="ORF">DSO08_04790</name>
</gene>
<dbReference type="InterPro" id="IPR001714">
    <property type="entry name" value="Pept_M24_MAP"/>
</dbReference>
<evidence type="ECO:0000256" key="2">
    <source>
        <dbReference type="ARBA" id="ARBA00001936"/>
    </source>
</evidence>
<evidence type="ECO:0000256" key="1">
    <source>
        <dbReference type="ARBA" id="ARBA00000294"/>
    </source>
</evidence>
<evidence type="ECO:0000256" key="3">
    <source>
        <dbReference type="ARBA" id="ARBA00001954"/>
    </source>
</evidence>
<dbReference type="InterPro" id="IPR036005">
    <property type="entry name" value="Creatinase/aminopeptidase-like"/>
</dbReference>
<dbReference type="PANTHER" id="PTHR45777:SF2">
    <property type="entry name" value="METHIONINE AMINOPEPTIDASE 2"/>
    <property type="match status" value="1"/>
</dbReference>
<evidence type="ECO:0000256" key="8">
    <source>
        <dbReference type="RuleBase" id="RU003653"/>
    </source>
</evidence>
<evidence type="ECO:0000256" key="5">
    <source>
        <dbReference type="ARBA" id="ARBA00022670"/>
    </source>
</evidence>
<comment type="caution">
    <text evidence="10">The sequence shown here is derived from an EMBL/GenBank/DDBJ whole genome shotgun (WGS) entry which is preliminary data.</text>
</comment>
<evidence type="ECO:0000313" key="10">
    <source>
        <dbReference type="EMBL" id="TDA38051.1"/>
    </source>
</evidence>
<dbReference type="InterPro" id="IPR018349">
    <property type="entry name" value="Pept_M24A_MAP2_BS"/>
</dbReference>
<accession>A0A523BAS7</accession>
<name>A0A523BAS7_9CREN</name>
<feature type="domain" description="Peptidase M24" evidence="9">
    <location>
        <begin position="8"/>
        <end position="197"/>
    </location>
</feature>
<comment type="function">
    <text evidence="8">Removes the N-terminal methionine from nascent proteins. The N-terminal methionine is often cleaved when the second residue in the primary sequence is small and uncharged (Met-Ala-, Cys, Gly, Pro, Ser, Thr, or Val).</text>
</comment>
<comment type="cofactor">
    <cofactor evidence="2">
        <name>Mn(2+)</name>
        <dbReference type="ChEBI" id="CHEBI:29035"/>
    </cofactor>
</comment>
<keyword evidence="5 8" id="KW-0645">Protease</keyword>
<dbReference type="PANTHER" id="PTHR45777">
    <property type="entry name" value="METHIONINE AMINOPEPTIDASE 2"/>
    <property type="match status" value="1"/>
</dbReference>
<dbReference type="SUPFAM" id="SSF46785">
    <property type="entry name" value="Winged helix' DNA-binding domain"/>
    <property type="match status" value="1"/>
</dbReference>
<dbReference type="Proteomes" id="UP000315399">
    <property type="component" value="Unassembled WGS sequence"/>
</dbReference>
<keyword evidence="4 8" id="KW-0031">Aminopeptidase</keyword>
<dbReference type="PROSITE" id="PS01202">
    <property type="entry name" value="MAP_2"/>
    <property type="match status" value="1"/>
</dbReference>
<dbReference type="AlphaFoldDB" id="A0A523BAS7"/>
<evidence type="ECO:0000256" key="7">
    <source>
        <dbReference type="ARBA" id="ARBA00022801"/>
    </source>
</evidence>
<keyword evidence="6 8" id="KW-0479">Metal-binding</keyword>
<protein>
    <recommendedName>
        <fullName evidence="8">Methionine aminopeptidase</fullName>
        <ecNumber evidence="8">3.4.11.18</ecNumber>
    </recommendedName>
</protein>
<comment type="cofactor">
    <cofactor evidence="8">
        <name>Co(2+)</name>
        <dbReference type="ChEBI" id="CHEBI:48828"/>
    </cofactor>
    <cofactor evidence="8">
        <name>Zn(2+)</name>
        <dbReference type="ChEBI" id="CHEBI:29105"/>
    </cofactor>
    <cofactor evidence="8">
        <name>Mn(2+)</name>
        <dbReference type="ChEBI" id="CHEBI:29035"/>
    </cofactor>
    <cofactor evidence="8">
        <name>Fe(2+)</name>
        <dbReference type="ChEBI" id="CHEBI:29033"/>
    </cofactor>
    <text evidence="8">Binds 2 divalent metal cations per subunit. Has a high-affinity and a low affinity metal-binding site. The true nature of the physiological cofactor is under debate. The enzyme is active with cobalt, zinc, manganese or divalent iron ions.</text>
</comment>